<dbReference type="AlphaFoldDB" id="A0AAW1AZM8"/>
<proteinExistence type="predicted"/>
<evidence type="ECO:0000313" key="2">
    <source>
        <dbReference type="EMBL" id="KAK9394632.1"/>
    </source>
</evidence>
<organism evidence="2 3">
    <name type="scientific">Crotalus adamanteus</name>
    <name type="common">Eastern diamondback rattlesnake</name>
    <dbReference type="NCBI Taxonomy" id="8729"/>
    <lineage>
        <taxon>Eukaryota</taxon>
        <taxon>Metazoa</taxon>
        <taxon>Chordata</taxon>
        <taxon>Craniata</taxon>
        <taxon>Vertebrata</taxon>
        <taxon>Euteleostomi</taxon>
        <taxon>Lepidosauria</taxon>
        <taxon>Squamata</taxon>
        <taxon>Bifurcata</taxon>
        <taxon>Unidentata</taxon>
        <taxon>Episquamata</taxon>
        <taxon>Toxicofera</taxon>
        <taxon>Serpentes</taxon>
        <taxon>Colubroidea</taxon>
        <taxon>Viperidae</taxon>
        <taxon>Crotalinae</taxon>
        <taxon>Crotalus</taxon>
    </lineage>
</organism>
<accession>A0AAW1AZM8</accession>
<gene>
    <name evidence="2" type="ORF">NXF25_015160</name>
</gene>
<evidence type="ECO:0000313" key="3">
    <source>
        <dbReference type="Proteomes" id="UP001474421"/>
    </source>
</evidence>
<comment type="caution">
    <text evidence="2">The sequence shown here is derived from an EMBL/GenBank/DDBJ whole genome shotgun (WGS) entry which is preliminary data.</text>
</comment>
<dbReference type="EMBL" id="JAOTOJ010000011">
    <property type="protein sequence ID" value="KAK9394632.1"/>
    <property type="molecule type" value="Genomic_DNA"/>
</dbReference>
<evidence type="ECO:0000256" key="1">
    <source>
        <dbReference type="SAM" id="MobiDB-lite"/>
    </source>
</evidence>
<reference evidence="2 3" key="1">
    <citation type="journal article" date="2024" name="Proc. Natl. Acad. Sci. U.S.A.">
        <title>The genetic regulatory architecture and epigenomic basis for age-related changes in rattlesnake venom.</title>
        <authorList>
            <person name="Hogan M.P."/>
            <person name="Holding M.L."/>
            <person name="Nystrom G.S."/>
            <person name="Colston T.J."/>
            <person name="Bartlett D.A."/>
            <person name="Mason A.J."/>
            <person name="Ellsworth S.A."/>
            <person name="Rautsaw R.M."/>
            <person name="Lawrence K.C."/>
            <person name="Strickland J.L."/>
            <person name="He B."/>
            <person name="Fraser P."/>
            <person name="Margres M.J."/>
            <person name="Gilbert D.M."/>
            <person name="Gibbs H.L."/>
            <person name="Parkinson C.L."/>
            <person name="Rokyta D.R."/>
        </authorList>
    </citation>
    <scope>NUCLEOTIDE SEQUENCE [LARGE SCALE GENOMIC DNA]</scope>
    <source>
        <strain evidence="2">DRR0105</strain>
    </source>
</reference>
<protein>
    <submittedName>
        <fullName evidence="2">Uncharacterized protein</fullName>
    </submittedName>
</protein>
<dbReference type="Proteomes" id="UP001474421">
    <property type="component" value="Unassembled WGS sequence"/>
</dbReference>
<feature type="compositionally biased region" description="Basic and acidic residues" evidence="1">
    <location>
        <begin position="7"/>
        <end position="19"/>
    </location>
</feature>
<feature type="region of interest" description="Disordered" evidence="1">
    <location>
        <begin position="1"/>
        <end position="20"/>
    </location>
</feature>
<name>A0AAW1AZM8_CROAD</name>
<sequence>MGGGGKGGREESLHEKETEEGLSAHPGIVRHWHWAKPALCFQATGYALTLCLVPILPCRFPPGSKFNPRLFICFCAMLSLPWQQASHWRIRAAEEPMRSQAVLLGSPGCNGLIMPKQSKKEKARVSKNTSVKNWLSFQEQGLEITCKGRPSNNRVHSAGRMP</sequence>
<keyword evidence="3" id="KW-1185">Reference proteome</keyword>